<keyword evidence="1" id="KW-1133">Transmembrane helix</keyword>
<dbReference type="PANTHER" id="PTHR22943:SF71">
    <property type="entry name" value="SEVEN TM RECEPTOR"/>
    <property type="match status" value="1"/>
</dbReference>
<dbReference type="SUPFAM" id="SSF81321">
    <property type="entry name" value="Family A G protein-coupled receptor-like"/>
    <property type="match status" value="1"/>
</dbReference>
<accession>A0A2G5THP4</accession>
<reference evidence="3" key="1">
    <citation type="submission" date="2017-10" db="EMBL/GenBank/DDBJ databases">
        <title>Rapid genome shrinkage in a self-fertile nematode reveals novel sperm competition proteins.</title>
        <authorList>
            <person name="Yin D."/>
            <person name="Schwarz E.M."/>
            <person name="Thomas C.G."/>
            <person name="Felde R.L."/>
            <person name="Korf I.F."/>
            <person name="Cutter A.D."/>
            <person name="Schartner C.M."/>
            <person name="Ralston E.J."/>
            <person name="Meyer B.J."/>
            <person name="Haag E.S."/>
        </authorList>
    </citation>
    <scope>NUCLEOTIDE SEQUENCE [LARGE SCALE GENOMIC DNA]</scope>
    <source>
        <strain evidence="3">JU1422</strain>
    </source>
</reference>
<dbReference type="EMBL" id="PDUG01000005">
    <property type="protein sequence ID" value="PIC26743.1"/>
    <property type="molecule type" value="Genomic_DNA"/>
</dbReference>
<dbReference type="GO" id="GO:0042048">
    <property type="term" value="P:olfactory behavior"/>
    <property type="evidence" value="ECO:0007669"/>
    <property type="project" value="TreeGrafter"/>
</dbReference>
<name>A0A2G5THP4_9PELO</name>
<protein>
    <submittedName>
        <fullName evidence="2">Uncharacterized protein</fullName>
    </submittedName>
</protein>
<dbReference type="Proteomes" id="UP000230233">
    <property type="component" value="Chromosome V"/>
</dbReference>
<evidence type="ECO:0000256" key="1">
    <source>
        <dbReference type="SAM" id="Phobius"/>
    </source>
</evidence>
<keyword evidence="1" id="KW-0812">Transmembrane</keyword>
<sequence>MFPQTNRTTESFLYVINSSYDLDPYWTSYVAYKYFDTDENRVRHVNILSFFGVLQHGLVISLSFGTLFYCGIKTYLNIKEHVGMSTKTRSFQLQLFRALVVQTCLSMIMMYIPIGFMFSCPYFDLQLGAVTNYQTVMAQLYPGIDPFVVLLIIDSYRKTILYFFVFRSETTKNFSCLECTDLRCSIVLFFEIIFLFPRQNTITREPQHLVNLDFDEIFRIC</sequence>
<dbReference type="InterPro" id="IPR019428">
    <property type="entry name" value="7TM_GPCR_serpentine_rcpt_Str"/>
</dbReference>
<feature type="transmembrane region" description="Helical" evidence="1">
    <location>
        <begin position="47"/>
        <end position="72"/>
    </location>
</feature>
<organism evidence="2 3">
    <name type="scientific">Caenorhabditis nigoni</name>
    <dbReference type="NCBI Taxonomy" id="1611254"/>
    <lineage>
        <taxon>Eukaryota</taxon>
        <taxon>Metazoa</taxon>
        <taxon>Ecdysozoa</taxon>
        <taxon>Nematoda</taxon>
        <taxon>Chromadorea</taxon>
        <taxon>Rhabditida</taxon>
        <taxon>Rhabditina</taxon>
        <taxon>Rhabditomorpha</taxon>
        <taxon>Rhabditoidea</taxon>
        <taxon>Rhabditidae</taxon>
        <taxon>Peloderinae</taxon>
        <taxon>Caenorhabditis</taxon>
    </lineage>
</organism>
<gene>
    <name evidence="2" type="primary">Cnig_chr_V.g19226</name>
    <name evidence="2" type="ORF">B9Z55_019226</name>
</gene>
<evidence type="ECO:0000313" key="3">
    <source>
        <dbReference type="Proteomes" id="UP000230233"/>
    </source>
</evidence>
<feature type="transmembrane region" description="Helical" evidence="1">
    <location>
        <begin position="136"/>
        <end position="153"/>
    </location>
</feature>
<dbReference type="AlphaFoldDB" id="A0A2G5THP4"/>
<dbReference type="OrthoDB" id="5837031at2759"/>
<keyword evidence="3" id="KW-1185">Reference proteome</keyword>
<comment type="caution">
    <text evidence="2">The sequence shown here is derived from an EMBL/GenBank/DDBJ whole genome shotgun (WGS) entry which is preliminary data.</text>
</comment>
<dbReference type="PANTHER" id="PTHR22943">
    <property type="entry name" value="7-TRANSMEMBRANE DOMAIN RECEPTOR C.ELEGANS"/>
    <property type="match status" value="1"/>
</dbReference>
<dbReference type="GO" id="GO:0005886">
    <property type="term" value="C:plasma membrane"/>
    <property type="evidence" value="ECO:0007669"/>
    <property type="project" value="TreeGrafter"/>
</dbReference>
<evidence type="ECO:0000313" key="2">
    <source>
        <dbReference type="EMBL" id="PIC26743.1"/>
    </source>
</evidence>
<dbReference type="GO" id="GO:0038022">
    <property type="term" value="F:G protein-coupled olfactory receptor activity"/>
    <property type="evidence" value="ECO:0007669"/>
    <property type="project" value="TreeGrafter"/>
</dbReference>
<dbReference type="Pfam" id="PF10326">
    <property type="entry name" value="7TM_GPCR_Str"/>
    <property type="match status" value="1"/>
</dbReference>
<feature type="transmembrane region" description="Helical" evidence="1">
    <location>
        <begin position="93"/>
        <end position="116"/>
    </location>
</feature>
<keyword evidence="1" id="KW-0472">Membrane</keyword>
<proteinExistence type="predicted"/>